<evidence type="ECO:0000313" key="3">
    <source>
        <dbReference type="Proteomes" id="UP000294678"/>
    </source>
</evidence>
<reference evidence="2 3" key="1">
    <citation type="submission" date="2019-03" db="EMBL/GenBank/DDBJ databases">
        <title>Genomic Encyclopedia of Type Strains, Phase IV (KMG-IV): sequencing the most valuable type-strain genomes for metagenomic binning, comparative biology and taxonomic classification.</title>
        <authorList>
            <person name="Goeker M."/>
        </authorList>
    </citation>
    <scope>NUCLEOTIDE SEQUENCE [LARGE SCALE GENOMIC DNA]</scope>
    <source>
        <strain evidence="2 3">DSM 100055</strain>
    </source>
</reference>
<gene>
    <name evidence="2" type="ORF">EV215_0960</name>
</gene>
<keyword evidence="3" id="KW-1185">Reference proteome</keyword>
<proteinExistence type="inferred from homology"/>
<comment type="similarity">
    <text evidence="1">Belongs to the UPF0751 family.</text>
</comment>
<dbReference type="AlphaFoldDB" id="A0AA46DZV5"/>
<dbReference type="EMBL" id="SOBG01000003">
    <property type="protein sequence ID" value="TDT71582.1"/>
    <property type="molecule type" value="Genomic_DNA"/>
</dbReference>
<comment type="caution">
    <text evidence="2">The sequence shown here is derived from an EMBL/GenBank/DDBJ whole genome shotgun (WGS) entry which is preliminary data.</text>
</comment>
<dbReference type="RefSeq" id="WP_134112841.1">
    <property type="nucleotide sequence ID" value="NZ_SOBG01000003.1"/>
</dbReference>
<evidence type="ECO:0000313" key="2">
    <source>
        <dbReference type="EMBL" id="TDT71582.1"/>
    </source>
</evidence>
<evidence type="ECO:0000256" key="1">
    <source>
        <dbReference type="ARBA" id="ARBA00007189"/>
    </source>
</evidence>
<name>A0AA46DZV5_9FUSO</name>
<accession>A0AA46DZV5</accession>
<dbReference type="Proteomes" id="UP000294678">
    <property type="component" value="Unassembled WGS sequence"/>
</dbReference>
<organism evidence="2 3">
    <name type="scientific">Hypnocyclicus thermotrophus</name>
    <dbReference type="NCBI Taxonomy" id="1627895"/>
    <lineage>
        <taxon>Bacteria</taxon>
        <taxon>Fusobacteriati</taxon>
        <taxon>Fusobacteriota</taxon>
        <taxon>Fusobacteriia</taxon>
        <taxon>Fusobacteriales</taxon>
        <taxon>Fusobacteriaceae</taxon>
        <taxon>Hypnocyclicus</taxon>
    </lineage>
</organism>
<dbReference type="InterPro" id="IPR016772">
    <property type="entry name" value="UCP020408"/>
</dbReference>
<protein>
    <submittedName>
        <fullName evidence="2">Uncharacterized protein DUF2325</fullName>
    </submittedName>
</protein>
<sequence length="95" mass="10699">MCIVIAGGIKGIEREYKNISKKYGFKCKIFNENVPNFNKKIKNVDAVVMFTGTVSHKISKKCCAVCKKNDICLKRMHSSSINQLELALQEISSEI</sequence>
<dbReference type="Pfam" id="PF10087">
    <property type="entry name" value="DUF2325"/>
    <property type="match status" value="1"/>
</dbReference>